<gene>
    <name evidence="2" type="ORF">DFQ15_11761</name>
</gene>
<keyword evidence="1" id="KW-1133">Transmembrane helix</keyword>
<organism evidence="2 3">
    <name type="scientific">Xylophilus ampelinus</name>
    <dbReference type="NCBI Taxonomy" id="54067"/>
    <lineage>
        <taxon>Bacteria</taxon>
        <taxon>Pseudomonadati</taxon>
        <taxon>Pseudomonadota</taxon>
        <taxon>Betaproteobacteria</taxon>
        <taxon>Burkholderiales</taxon>
        <taxon>Xylophilus</taxon>
    </lineage>
</organism>
<comment type="caution">
    <text evidence="2">The sequence shown here is derived from an EMBL/GenBank/DDBJ whole genome shotgun (WGS) entry which is preliminary data.</text>
</comment>
<reference evidence="2 3" key="1">
    <citation type="submission" date="2018-06" db="EMBL/GenBank/DDBJ databases">
        <title>Genomic Encyclopedia of Type Strains, Phase III (KMG-III): the genomes of soil and plant-associated and newly described type strains.</title>
        <authorList>
            <person name="Whitman W."/>
        </authorList>
    </citation>
    <scope>NUCLEOTIDE SEQUENCE [LARGE SCALE GENOMIC DNA]</scope>
    <source>
        <strain evidence="2 3">CECT 7646</strain>
    </source>
</reference>
<sequence>MDRSITPSSDQAGPSKMVGCRLAITAFCMVAAGAMSAGCAFFQPQTAEQSVAQRAQERWDLMMANKFEQSYEYTAPSYRALKEYKAYRLGYGPSSAWTGAKVVKVTCSSEENCNAVLEVSVKNLTPIRSTANLATALDETWVREGGRWYVLPAL</sequence>
<dbReference type="AlphaFoldDB" id="A0A318SFK8"/>
<dbReference type="Proteomes" id="UP000247540">
    <property type="component" value="Unassembled WGS sequence"/>
</dbReference>
<protein>
    <submittedName>
        <fullName evidence="2">Uncharacterized protein</fullName>
    </submittedName>
</protein>
<name>A0A318SFK8_9BURK</name>
<feature type="transmembrane region" description="Helical" evidence="1">
    <location>
        <begin position="21"/>
        <end position="43"/>
    </location>
</feature>
<keyword evidence="1" id="KW-0472">Membrane</keyword>
<evidence type="ECO:0000256" key="1">
    <source>
        <dbReference type="SAM" id="Phobius"/>
    </source>
</evidence>
<evidence type="ECO:0000313" key="2">
    <source>
        <dbReference type="EMBL" id="PYE76028.1"/>
    </source>
</evidence>
<evidence type="ECO:0000313" key="3">
    <source>
        <dbReference type="Proteomes" id="UP000247540"/>
    </source>
</evidence>
<keyword evidence="1" id="KW-0812">Transmembrane</keyword>
<dbReference type="EMBL" id="QJTC01000017">
    <property type="protein sequence ID" value="PYE76028.1"/>
    <property type="molecule type" value="Genomic_DNA"/>
</dbReference>
<keyword evidence="3" id="KW-1185">Reference proteome</keyword>
<accession>A0A318SFK8</accession>
<proteinExistence type="predicted"/>